<feature type="transmembrane region" description="Helical" evidence="2">
    <location>
        <begin position="31"/>
        <end position="50"/>
    </location>
</feature>
<dbReference type="EMBL" id="JBHSXS010000020">
    <property type="protein sequence ID" value="MFC6883635.1"/>
    <property type="molecule type" value="Genomic_DNA"/>
</dbReference>
<dbReference type="Pfam" id="PF20059">
    <property type="entry name" value="DUF6458"/>
    <property type="match status" value="1"/>
</dbReference>
<organism evidence="4 5">
    <name type="scientific">Actinomadura yumaensis</name>
    <dbReference type="NCBI Taxonomy" id="111807"/>
    <lineage>
        <taxon>Bacteria</taxon>
        <taxon>Bacillati</taxon>
        <taxon>Actinomycetota</taxon>
        <taxon>Actinomycetes</taxon>
        <taxon>Streptosporangiales</taxon>
        <taxon>Thermomonosporaceae</taxon>
        <taxon>Actinomadura</taxon>
    </lineage>
</organism>
<comment type="caution">
    <text evidence="4">The sequence shown here is derived from an EMBL/GenBank/DDBJ whole genome shotgun (WGS) entry which is preliminary data.</text>
</comment>
<feature type="domain" description="DUF6458" evidence="3">
    <location>
        <begin position="1"/>
        <end position="59"/>
    </location>
</feature>
<protein>
    <submittedName>
        <fullName evidence="4">DUF6458 family protein</fullName>
    </submittedName>
</protein>
<gene>
    <name evidence="4" type="ORF">ACFQKB_28025</name>
</gene>
<evidence type="ECO:0000256" key="1">
    <source>
        <dbReference type="SAM" id="MobiDB-lite"/>
    </source>
</evidence>
<name>A0ABW2CRX1_9ACTN</name>
<keyword evidence="5" id="KW-1185">Reference proteome</keyword>
<proteinExistence type="predicted"/>
<reference evidence="5" key="1">
    <citation type="journal article" date="2019" name="Int. J. Syst. Evol. Microbiol.">
        <title>The Global Catalogue of Microorganisms (GCM) 10K type strain sequencing project: providing services to taxonomists for standard genome sequencing and annotation.</title>
        <authorList>
            <consortium name="The Broad Institute Genomics Platform"/>
            <consortium name="The Broad Institute Genome Sequencing Center for Infectious Disease"/>
            <person name="Wu L."/>
            <person name="Ma J."/>
        </authorList>
    </citation>
    <scope>NUCLEOTIDE SEQUENCE [LARGE SCALE GENOMIC DNA]</scope>
    <source>
        <strain evidence="5">JCM 3369</strain>
    </source>
</reference>
<feature type="compositionally biased region" description="Pro residues" evidence="1">
    <location>
        <begin position="147"/>
        <end position="156"/>
    </location>
</feature>
<evidence type="ECO:0000313" key="4">
    <source>
        <dbReference type="EMBL" id="MFC6883635.1"/>
    </source>
</evidence>
<feature type="region of interest" description="Disordered" evidence="1">
    <location>
        <begin position="59"/>
        <end position="156"/>
    </location>
</feature>
<keyword evidence="2" id="KW-0472">Membrane</keyword>
<keyword evidence="2" id="KW-0812">Transmembrane</keyword>
<accession>A0ABW2CRX1</accession>
<keyword evidence="2" id="KW-1133">Transmembrane helix</keyword>
<dbReference type="InterPro" id="IPR045597">
    <property type="entry name" value="DUF6458"/>
</dbReference>
<dbReference type="RefSeq" id="WP_160821245.1">
    <property type="nucleotide sequence ID" value="NZ_JBHSXE010000001.1"/>
</dbReference>
<evidence type="ECO:0000313" key="5">
    <source>
        <dbReference type="Proteomes" id="UP001596380"/>
    </source>
</evidence>
<evidence type="ECO:0000259" key="3">
    <source>
        <dbReference type="Pfam" id="PF20059"/>
    </source>
</evidence>
<sequence length="156" mass="17028">MGIGVSLAFIALGAILAFALRVDLSGVNIQMVGWILILVGVISMIFTLMYTRPRRRAGQMAGADPGYVDEPAGPVIREEPTERIVREERVIEHTTGEPVERVERVVERPVSSDPPPHGHAAQDPSVAQNPTIAQDPAHENRTSVTSEPPPRTPRDR</sequence>
<evidence type="ECO:0000256" key="2">
    <source>
        <dbReference type="SAM" id="Phobius"/>
    </source>
</evidence>
<dbReference type="Proteomes" id="UP001596380">
    <property type="component" value="Unassembled WGS sequence"/>
</dbReference>
<feature type="compositionally biased region" description="Basic and acidic residues" evidence="1">
    <location>
        <begin position="76"/>
        <end position="107"/>
    </location>
</feature>